<dbReference type="Proteomes" id="UP001217417">
    <property type="component" value="Unassembled WGS sequence"/>
</dbReference>
<gene>
    <name evidence="8" type="ORF">POJ06DRAFT_31723</name>
</gene>
<dbReference type="RefSeq" id="XP_056040887.1">
    <property type="nucleotide sequence ID" value="XM_056190861.1"/>
</dbReference>
<dbReference type="GO" id="GO:0031505">
    <property type="term" value="P:fungal-type cell wall organization"/>
    <property type="evidence" value="ECO:0007669"/>
    <property type="project" value="TreeGrafter"/>
</dbReference>
<dbReference type="GeneID" id="80886027"/>
<keyword evidence="7" id="KW-0325">Glycoprotein</keyword>
<accession>A0AAD7QLE8</accession>
<keyword evidence="5" id="KW-0964">Secreted</keyword>
<evidence type="ECO:0000313" key="9">
    <source>
        <dbReference type="Proteomes" id="UP001217417"/>
    </source>
</evidence>
<keyword evidence="9" id="KW-1185">Reference proteome</keyword>
<dbReference type="GO" id="GO:0009277">
    <property type="term" value="C:fungal-type cell wall"/>
    <property type="evidence" value="ECO:0007669"/>
    <property type="project" value="TreeGrafter"/>
</dbReference>
<proteinExistence type="inferred from homology"/>
<dbReference type="GO" id="GO:0005886">
    <property type="term" value="C:plasma membrane"/>
    <property type="evidence" value="ECO:0007669"/>
    <property type="project" value="UniProtKB-SubCell"/>
</dbReference>
<evidence type="ECO:0000256" key="6">
    <source>
        <dbReference type="ARBA" id="ARBA00022729"/>
    </source>
</evidence>
<dbReference type="EMBL" id="JARPMG010000011">
    <property type="protein sequence ID" value="KAJ8097437.1"/>
    <property type="molecule type" value="Genomic_DNA"/>
</dbReference>
<keyword evidence="4" id="KW-0134">Cell wall</keyword>
<name>A0AAD7QLE8_9ASCO</name>
<keyword evidence="6" id="KW-0732">Signal</keyword>
<evidence type="ECO:0000256" key="2">
    <source>
        <dbReference type="ARBA" id="ARBA00004609"/>
    </source>
</evidence>
<dbReference type="AlphaFoldDB" id="A0AAD7QLE8"/>
<organism evidence="8 9">
    <name type="scientific">Lipomyces tetrasporus</name>
    <dbReference type="NCBI Taxonomy" id="54092"/>
    <lineage>
        <taxon>Eukaryota</taxon>
        <taxon>Fungi</taxon>
        <taxon>Dikarya</taxon>
        <taxon>Ascomycota</taxon>
        <taxon>Saccharomycotina</taxon>
        <taxon>Lipomycetes</taxon>
        <taxon>Lipomycetales</taxon>
        <taxon>Lipomycetaceae</taxon>
        <taxon>Lipomyces</taxon>
    </lineage>
</organism>
<dbReference type="InterPro" id="IPR036941">
    <property type="entry name" value="Rcpt_L-dom_sf"/>
</dbReference>
<dbReference type="Gene3D" id="3.80.20.20">
    <property type="entry name" value="Receptor L-domain"/>
    <property type="match status" value="1"/>
</dbReference>
<dbReference type="PANTHER" id="PTHR31018">
    <property type="entry name" value="SPORULATION-SPECIFIC PROTEIN-RELATED"/>
    <property type="match status" value="1"/>
</dbReference>
<evidence type="ECO:0000256" key="4">
    <source>
        <dbReference type="ARBA" id="ARBA00022512"/>
    </source>
</evidence>
<comment type="subcellular location">
    <subcellularLocation>
        <location evidence="2">Cell membrane</location>
        <topology evidence="2">Lipid-anchor</topology>
        <topology evidence="2">GPI-anchor</topology>
    </subcellularLocation>
    <subcellularLocation>
        <location evidence="1">Secreted</location>
        <location evidence="1">Cell wall</location>
    </subcellularLocation>
</comment>
<evidence type="ECO:0000256" key="1">
    <source>
        <dbReference type="ARBA" id="ARBA00004191"/>
    </source>
</evidence>
<dbReference type="SUPFAM" id="SSF52058">
    <property type="entry name" value="L domain-like"/>
    <property type="match status" value="2"/>
</dbReference>
<dbReference type="InterPro" id="IPR051648">
    <property type="entry name" value="CWI-Assembly_Regulator"/>
</dbReference>
<evidence type="ECO:0000313" key="8">
    <source>
        <dbReference type="EMBL" id="KAJ8097437.1"/>
    </source>
</evidence>
<sequence length="463" mass="48511">MWYTNYPAWPVSSRSLCPSRCFFMPRAPAAPPSKVLHALLLLQFSPPASLLCSYSTCLSLCYVYSLIAFLTAVNVCNETITAKTQADLDNLSGCTTFGANIILAETLTTATLSGIQTISGNLICNNNTQITSISAPNLQTIGGRFELKQLTILSTLSFPRLTSVGAINWVTLPAVSGLSFTAGVSSCDNVYISDTDLSTLDGINLSSVSSLDINNNLNLNDIEMGLTEATYQVAISFNGETQVSFPYLKWAYNLTFHDISSVSTPILSVVNASYLLISNVFESFSAPNLTTVGGLSIEDNDVLTKISFPKLTTIGGAGLEVSNNTMLEDISGFPKLTTVNGAIILDGNFTNATFPSLTLVRGAVNIDSSEDFDCSPFNALDNKGGIRGNDYRCEAASSTTSVALSSTAAPSSRATGSAVTTASGTTSATSAATSSSAASPNLVVSTSGFTLSALLAAVFFGIF</sequence>
<reference evidence="8" key="1">
    <citation type="submission" date="2023-03" db="EMBL/GenBank/DDBJ databases">
        <title>Near-Complete genome sequence of Lipomyces tetrasporous NRRL Y-64009, an oleaginous yeast capable of growing on lignocellulosic hydrolysates.</title>
        <authorList>
            <consortium name="Lawrence Berkeley National Laboratory"/>
            <person name="Jagtap S.S."/>
            <person name="Liu J.-J."/>
            <person name="Walukiewicz H.E."/>
            <person name="Pangilinan J."/>
            <person name="Lipzen A."/>
            <person name="Ahrendt S."/>
            <person name="Koriabine M."/>
            <person name="Cobaugh K."/>
            <person name="Salamov A."/>
            <person name="Yoshinaga Y."/>
            <person name="Ng V."/>
            <person name="Daum C."/>
            <person name="Grigoriev I.V."/>
            <person name="Slininger P.J."/>
            <person name="Dien B.S."/>
            <person name="Jin Y.-S."/>
            <person name="Rao C.V."/>
        </authorList>
    </citation>
    <scope>NUCLEOTIDE SEQUENCE</scope>
    <source>
        <strain evidence="8">NRRL Y-64009</strain>
    </source>
</reference>
<comment type="similarity">
    <text evidence="3">Belongs to the SPS2 family.</text>
</comment>
<protein>
    <submittedName>
        <fullName evidence="8">Uncharacterized protein</fullName>
    </submittedName>
</protein>
<dbReference type="PANTHER" id="PTHR31018:SF3">
    <property type="entry name" value="RECEPTOR PROTEIN-TYROSINE KINASE"/>
    <property type="match status" value="1"/>
</dbReference>
<evidence type="ECO:0000256" key="7">
    <source>
        <dbReference type="ARBA" id="ARBA00023180"/>
    </source>
</evidence>
<evidence type="ECO:0000256" key="3">
    <source>
        <dbReference type="ARBA" id="ARBA00005798"/>
    </source>
</evidence>
<evidence type="ECO:0000256" key="5">
    <source>
        <dbReference type="ARBA" id="ARBA00022525"/>
    </source>
</evidence>
<dbReference type="GO" id="GO:0009986">
    <property type="term" value="C:cell surface"/>
    <property type="evidence" value="ECO:0007669"/>
    <property type="project" value="TreeGrafter"/>
</dbReference>
<comment type="caution">
    <text evidence="8">The sequence shown here is derived from an EMBL/GenBank/DDBJ whole genome shotgun (WGS) entry which is preliminary data.</text>
</comment>